<protein>
    <submittedName>
        <fullName evidence="1">Uncharacterized protein</fullName>
    </submittedName>
</protein>
<keyword evidence="2" id="KW-1185">Reference proteome</keyword>
<organism evidence="1 2">
    <name type="scientific">Gigaspora rosea</name>
    <dbReference type="NCBI Taxonomy" id="44941"/>
    <lineage>
        <taxon>Eukaryota</taxon>
        <taxon>Fungi</taxon>
        <taxon>Fungi incertae sedis</taxon>
        <taxon>Mucoromycota</taxon>
        <taxon>Glomeromycotina</taxon>
        <taxon>Glomeromycetes</taxon>
        <taxon>Diversisporales</taxon>
        <taxon>Gigasporaceae</taxon>
        <taxon>Gigaspora</taxon>
    </lineage>
</organism>
<proteinExistence type="predicted"/>
<accession>A0A397W0C9</accession>
<evidence type="ECO:0000313" key="2">
    <source>
        <dbReference type="Proteomes" id="UP000266673"/>
    </source>
</evidence>
<dbReference type="AlphaFoldDB" id="A0A397W0C9"/>
<dbReference type="Proteomes" id="UP000266673">
    <property type="component" value="Unassembled WGS sequence"/>
</dbReference>
<sequence>MELLAQYSRNLKKKVFWKNWVWRVNEEYKDVSEERKIAKLKKMGVKFVHIGIMECSSQYRFPLIVSKAISLSAG</sequence>
<reference evidence="1 2" key="1">
    <citation type="submission" date="2018-06" db="EMBL/GenBank/DDBJ databases">
        <title>Comparative genomics reveals the genomic features of Rhizophagus irregularis, R. cerebriforme, R. diaphanum and Gigaspora rosea, and their symbiotic lifestyle signature.</title>
        <authorList>
            <person name="Morin E."/>
            <person name="San Clemente H."/>
            <person name="Chen E.C.H."/>
            <person name="De La Providencia I."/>
            <person name="Hainaut M."/>
            <person name="Kuo A."/>
            <person name="Kohler A."/>
            <person name="Murat C."/>
            <person name="Tang N."/>
            <person name="Roy S."/>
            <person name="Loubradou J."/>
            <person name="Henrissat B."/>
            <person name="Grigoriev I.V."/>
            <person name="Corradi N."/>
            <person name="Roux C."/>
            <person name="Martin F.M."/>
        </authorList>
    </citation>
    <scope>NUCLEOTIDE SEQUENCE [LARGE SCALE GENOMIC DNA]</scope>
    <source>
        <strain evidence="1 2">DAOM 194757</strain>
    </source>
</reference>
<gene>
    <name evidence="1" type="ORF">C2G38_2158532</name>
</gene>
<evidence type="ECO:0000313" key="1">
    <source>
        <dbReference type="EMBL" id="RIB28210.1"/>
    </source>
</evidence>
<comment type="caution">
    <text evidence="1">The sequence shown here is derived from an EMBL/GenBank/DDBJ whole genome shotgun (WGS) entry which is preliminary data.</text>
</comment>
<name>A0A397W0C9_9GLOM</name>
<dbReference type="EMBL" id="QKWP01000073">
    <property type="protein sequence ID" value="RIB28210.1"/>
    <property type="molecule type" value="Genomic_DNA"/>
</dbReference>
<dbReference type="OrthoDB" id="77835at2759"/>